<evidence type="ECO:0000313" key="2">
    <source>
        <dbReference type="Proteomes" id="UP000283090"/>
    </source>
</evidence>
<keyword evidence="2" id="KW-1185">Reference proteome</keyword>
<gene>
    <name evidence="1" type="ORF">DFL_005160</name>
</gene>
<proteinExistence type="predicted"/>
<protein>
    <submittedName>
        <fullName evidence="1">Uncharacterized protein</fullName>
    </submittedName>
</protein>
<accession>A0A437A6W0</accession>
<dbReference type="VEuPathDB" id="FungiDB:DFL_005160"/>
<reference evidence="1 2" key="1">
    <citation type="submission" date="2019-01" db="EMBL/GenBank/DDBJ databases">
        <title>Intercellular communication is required for trap formation in the nematode-trapping fungus Duddingtonia flagrans.</title>
        <authorList>
            <person name="Youssar L."/>
            <person name="Wernet V."/>
            <person name="Hensel N."/>
            <person name="Hildebrandt H.-G."/>
            <person name="Fischer R."/>
        </authorList>
    </citation>
    <scope>NUCLEOTIDE SEQUENCE [LARGE SCALE GENOMIC DNA]</scope>
    <source>
        <strain evidence="1 2">CBS H-5679</strain>
    </source>
</reference>
<dbReference type="Proteomes" id="UP000283090">
    <property type="component" value="Unassembled WGS sequence"/>
</dbReference>
<dbReference type="EMBL" id="SAEB01000006">
    <property type="protein sequence ID" value="RVD86909.1"/>
    <property type="molecule type" value="Genomic_DNA"/>
</dbReference>
<name>A0A437A6W0_ARTFL</name>
<organism evidence="1 2">
    <name type="scientific">Arthrobotrys flagrans</name>
    <name type="common">Nematode-trapping fungus</name>
    <name type="synonym">Trichothecium flagrans</name>
    <dbReference type="NCBI Taxonomy" id="97331"/>
    <lineage>
        <taxon>Eukaryota</taxon>
        <taxon>Fungi</taxon>
        <taxon>Dikarya</taxon>
        <taxon>Ascomycota</taxon>
        <taxon>Pezizomycotina</taxon>
        <taxon>Orbiliomycetes</taxon>
        <taxon>Orbiliales</taxon>
        <taxon>Orbiliaceae</taxon>
        <taxon>Arthrobotrys</taxon>
    </lineage>
</organism>
<dbReference type="AlphaFoldDB" id="A0A437A6W0"/>
<dbReference type="GeneID" id="93587471"/>
<evidence type="ECO:0000313" key="1">
    <source>
        <dbReference type="EMBL" id="RVD86909.1"/>
    </source>
</evidence>
<dbReference type="RefSeq" id="XP_067492453.1">
    <property type="nucleotide sequence ID" value="XM_067634379.1"/>
</dbReference>
<comment type="caution">
    <text evidence="1">The sequence shown here is derived from an EMBL/GenBank/DDBJ whole genome shotgun (WGS) entry which is preliminary data.</text>
</comment>
<sequence length="219" mass="24529">MEELVLYTPKILLYIFKIVPSLGRSGIPGLGMITTANPTLHNPVMPLELGVTKRTVKPQNAQYNLRADFPVKDHVGAPIKLLGMFTSHVGLTDCQSIGVYLTDEEHGFATISGLSVKFHGQKDQQLSGNALILGTIHEERFFEIVEFDVSSGEELQGILIHRAIKPIGSEHVLCYGILDDVREEFDVWPEVRDERKLPSEIAMVKLERHLVWAFNDSLK</sequence>